<protein>
    <recommendedName>
        <fullName evidence="6">Zeaxanthin epoxidase, chloroplastic</fullName>
        <ecNumber evidence="5">1.14.15.21</ecNumber>
    </recommendedName>
</protein>
<evidence type="ECO:0000256" key="6">
    <source>
        <dbReference type="ARBA" id="ARBA00015103"/>
    </source>
</evidence>
<dbReference type="SMART" id="SM00240">
    <property type="entry name" value="FHA"/>
    <property type="match status" value="1"/>
</dbReference>
<keyword evidence="13" id="KW-0560">Oxidoreductase</keyword>
<evidence type="ECO:0000256" key="9">
    <source>
        <dbReference type="ARBA" id="ARBA00022640"/>
    </source>
</evidence>
<dbReference type="STRING" id="3076.A0A2P6TEE4"/>
<keyword evidence="8" id="KW-0285">Flavoprotein</keyword>
<evidence type="ECO:0000256" key="3">
    <source>
        <dbReference type="ARBA" id="ARBA00004972"/>
    </source>
</evidence>
<evidence type="ECO:0000256" key="10">
    <source>
        <dbReference type="ARBA" id="ARBA00022827"/>
    </source>
</evidence>
<sequence>MLGRACAQRAAAPGACLTTRAPQQQQAAALAFRRAVGGAAAATALRSAAVGGSGAAPPGRGAASVHAVAAPERPTQQPASGDSGQPPLKVIVAGGGIGGLVLAVGLLKRGFDVTVLERDMTAIRGEGKYRGPIQIQSNALAALEALDTYVAQRVYEEGCITGDRINGLCDGVTGDWYIKFDTFHPAVDMGLPVTRVISRITLQEILADACRAIAGDGVILNSVHVVDYEQGVDPKTGRKTVTAIAQDGRRFTGDLLVGADGIWSKIRDKMIGPSKANYSEYTCYTGISDFTPADIDIVGYRVFLGNGRYFVSSDVGGGKMQWYGFNKEPANGTDPPGKRKERLMEIFGDWSHHVTDLLKATPEQEILRRDIYERAPMFKWADGRVVLLGDSAHAMQPNLGQGGCMAIEDAYQLVLDLCHEADKAAEKGPDAELHVERVLGGYMRKRVVRAASIHGMAGMAAYMASTYKAYLGEGLGPLEWLTKFKIPHPGRVIGQIIMKATMPGTMGRVLGGFRRTLDQTDRLPMCHLADQPQGFTHDLFPVYMEDDDALLRASHAAWVLEPVTAGAERELHLEFEATKGQSPVISREGITVGRAPGCDLRLEAPSASDRHARLHQCGKGDYHVTDLGSQQGTYVNGRRLAPNEPHRLLPSDELCFGSNDLGGKRFKVKMVHCSLLEGGRHGSYERPRAVPPPSDATSGRPQVGAAKVVAPLCPGCPLPSQPVVRGRSCPPHTMARLTIALLLVFAAVASASRYHGNKDVPTPKDLASYYTNWPQPIPLAEYARAPFKCQGKFALCAYAICVPIENSSPLVAECGCLEFNQVNTGASGSTSMLNEDVADKMKKECTGSKCTTGRLFNKSTFCKRMKSGTMYPGYPLVSTYNNTAWTNYAGITTPTPGFCPQGGTFADCYTAACRRGPPTSPFLSKTVNGKPLTATCYCPIYTTKQPFILPMNGTCGPNVAAQVKPNTIILNSG</sequence>
<feature type="region of interest" description="Disordered" evidence="14">
    <location>
        <begin position="682"/>
        <end position="701"/>
    </location>
</feature>
<keyword evidence="17" id="KW-1185">Reference proteome</keyword>
<dbReference type="PANTHER" id="PTHR46496">
    <property type="match status" value="1"/>
</dbReference>
<evidence type="ECO:0000256" key="12">
    <source>
        <dbReference type="ARBA" id="ARBA00022946"/>
    </source>
</evidence>
<dbReference type="InterPro" id="IPR008984">
    <property type="entry name" value="SMAD_FHA_dom_sf"/>
</dbReference>
<gene>
    <name evidence="16" type="ORF">C2E21_8397</name>
</gene>
<dbReference type="EMBL" id="LHPG02000020">
    <property type="protein sequence ID" value="PRW21006.1"/>
    <property type="molecule type" value="Genomic_DNA"/>
</dbReference>
<dbReference type="OrthoDB" id="655030at2759"/>
<dbReference type="InterPro" id="IPR036188">
    <property type="entry name" value="FAD/NAD-bd_sf"/>
</dbReference>
<comment type="cofactor">
    <cofactor evidence="1">
        <name>FAD</name>
        <dbReference type="ChEBI" id="CHEBI:57692"/>
    </cofactor>
</comment>
<evidence type="ECO:0000256" key="14">
    <source>
        <dbReference type="SAM" id="MobiDB-lite"/>
    </source>
</evidence>
<dbReference type="Pfam" id="PF01494">
    <property type="entry name" value="FAD_binding_3"/>
    <property type="match status" value="1"/>
</dbReference>
<keyword evidence="10" id="KW-0274">FAD</keyword>
<dbReference type="PROSITE" id="PS50006">
    <property type="entry name" value="FHA_DOMAIN"/>
    <property type="match status" value="1"/>
</dbReference>
<name>A0A2P6TEE4_CHLSO</name>
<feature type="compositionally biased region" description="Low complexity" evidence="14">
    <location>
        <begin position="53"/>
        <end position="65"/>
    </location>
</feature>
<evidence type="ECO:0000256" key="8">
    <source>
        <dbReference type="ARBA" id="ARBA00022630"/>
    </source>
</evidence>
<comment type="caution">
    <text evidence="16">The sequence shown here is derived from an EMBL/GenBank/DDBJ whole genome shotgun (WGS) entry which is preliminary data.</text>
</comment>
<keyword evidence="9" id="KW-0934">Plastid</keyword>
<feature type="region of interest" description="Disordered" evidence="14">
    <location>
        <begin position="53"/>
        <end position="85"/>
    </location>
</feature>
<comment type="pathway">
    <text evidence="4">Plant hormone biosynthesis; abscisate biosynthesis.</text>
</comment>
<dbReference type="CDD" id="cd00060">
    <property type="entry name" value="FHA"/>
    <property type="match status" value="1"/>
</dbReference>
<organism evidence="16 17">
    <name type="scientific">Chlorella sorokiniana</name>
    <name type="common">Freshwater green alga</name>
    <dbReference type="NCBI Taxonomy" id="3076"/>
    <lineage>
        <taxon>Eukaryota</taxon>
        <taxon>Viridiplantae</taxon>
        <taxon>Chlorophyta</taxon>
        <taxon>core chlorophytes</taxon>
        <taxon>Trebouxiophyceae</taxon>
        <taxon>Chlorellales</taxon>
        <taxon>Chlorellaceae</taxon>
        <taxon>Chlorella clade</taxon>
        <taxon>Chlorella</taxon>
    </lineage>
</organism>
<evidence type="ECO:0000259" key="15">
    <source>
        <dbReference type="PROSITE" id="PS50006"/>
    </source>
</evidence>
<dbReference type="GO" id="GO:0071949">
    <property type="term" value="F:FAD binding"/>
    <property type="evidence" value="ECO:0007669"/>
    <property type="project" value="InterPro"/>
</dbReference>
<dbReference type="Gene3D" id="3.50.50.60">
    <property type="entry name" value="FAD/NAD(P)-binding domain"/>
    <property type="match status" value="1"/>
</dbReference>
<dbReference type="UniPathway" id="UPA00090"/>
<keyword evidence="7" id="KW-0150">Chloroplast</keyword>
<evidence type="ECO:0000256" key="13">
    <source>
        <dbReference type="ARBA" id="ARBA00023002"/>
    </source>
</evidence>
<dbReference type="Gene3D" id="2.60.200.20">
    <property type="match status" value="1"/>
</dbReference>
<evidence type="ECO:0000256" key="1">
    <source>
        <dbReference type="ARBA" id="ARBA00001974"/>
    </source>
</evidence>
<dbReference type="GO" id="GO:0009507">
    <property type="term" value="C:chloroplast"/>
    <property type="evidence" value="ECO:0007669"/>
    <property type="project" value="UniProtKB-SubCell"/>
</dbReference>
<comment type="subcellular location">
    <subcellularLocation>
        <location evidence="2">Plastid</location>
        <location evidence="2">Chloroplast</location>
    </subcellularLocation>
</comment>
<dbReference type="AlphaFoldDB" id="A0A2P6TEE4"/>
<proteinExistence type="predicted"/>
<dbReference type="EC" id="1.14.15.21" evidence="5"/>
<evidence type="ECO:0000256" key="11">
    <source>
        <dbReference type="ARBA" id="ARBA00022865"/>
    </source>
</evidence>
<comment type="pathway">
    <text evidence="3">Hormone biosynthesis.</text>
</comment>
<evidence type="ECO:0000256" key="7">
    <source>
        <dbReference type="ARBA" id="ARBA00022528"/>
    </source>
</evidence>
<dbReference type="InterPro" id="IPR000253">
    <property type="entry name" value="FHA_dom"/>
</dbReference>
<feature type="domain" description="FHA" evidence="15">
    <location>
        <begin position="590"/>
        <end position="640"/>
    </location>
</feature>
<dbReference type="GO" id="GO:0009688">
    <property type="term" value="P:abscisic acid biosynthetic process"/>
    <property type="evidence" value="ECO:0007669"/>
    <property type="project" value="UniProtKB-UniPathway"/>
</dbReference>
<dbReference type="SUPFAM" id="SSF49879">
    <property type="entry name" value="SMAD/FHA domain"/>
    <property type="match status" value="1"/>
</dbReference>
<dbReference type="Pfam" id="PF00498">
    <property type="entry name" value="FHA"/>
    <property type="match status" value="1"/>
</dbReference>
<dbReference type="PRINTS" id="PR00420">
    <property type="entry name" value="RNGMNOXGNASE"/>
</dbReference>
<dbReference type="SUPFAM" id="SSF51905">
    <property type="entry name" value="FAD/NAD(P)-binding domain"/>
    <property type="match status" value="1"/>
</dbReference>
<evidence type="ECO:0000256" key="5">
    <source>
        <dbReference type="ARBA" id="ARBA00012097"/>
    </source>
</evidence>
<dbReference type="PANTHER" id="PTHR46496:SF1">
    <property type="entry name" value="ZEAXANTHIN EPOXIDASE, CHLOROPLASTIC"/>
    <property type="match status" value="1"/>
</dbReference>
<keyword evidence="12" id="KW-0809">Transit peptide</keyword>
<dbReference type="GO" id="GO:0052662">
    <property type="term" value="F:zeaxanthin epoxidase activity"/>
    <property type="evidence" value="ECO:0007669"/>
    <property type="project" value="UniProtKB-EC"/>
</dbReference>
<keyword evidence="11" id="KW-0937">Abscisic acid biosynthesis</keyword>
<evidence type="ECO:0000313" key="17">
    <source>
        <dbReference type="Proteomes" id="UP000239899"/>
    </source>
</evidence>
<dbReference type="Proteomes" id="UP000239899">
    <property type="component" value="Unassembled WGS sequence"/>
</dbReference>
<evidence type="ECO:0000256" key="2">
    <source>
        <dbReference type="ARBA" id="ARBA00004229"/>
    </source>
</evidence>
<accession>A0A2P6TEE4</accession>
<evidence type="ECO:0000256" key="4">
    <source>
        <dbReference type="ARBA" id="ARBA00005134"/>
    </source>
</evidence>
<feature type="compositionally biased region" description="Polar residues" evidence="14">
    <location>
        <begin position="74"/>
        <end position="83"/>
    </location>
</feature>
<dbReference type="InterPro" id="IPR002938">
    <property type="entry name" value="FAD-bd"/>
</dbReference>
<reference evidence="16 17" key="1">
    <citation type="journal article" date="2018" name="Plant J.">
        <title>Genome sequences of Chlorella sorokiniana UTEX 1602 and Micractinium conductrix SAG 241.80: implications to maltose excretion by a green alga.</title>
        <authorList>
            <person name="Arriola M.B."/>
            <person name="Velmurugan N."/>
            <person name="Zhang Y."/>
            <person name="Plunkett M.H."/>
            <person name="Hondzo H."/>
            <person name="Barney B.M."/>
        </authorList>
    </citation>
    <scope>NUCLEOTIDE SEQUENCE [LARGE SCALE GENOMIC DNA]</scope>
    <source>
        <strain evidence="17">UTEX 1602</strain>
    </source>
</reference>
<evidence type="ECO:0000313" key="16">
    <source>
        <dbReference type="EMBL" id="PRW21006.1"/>
    </source>
</evidence>